<feature type="region of interest" description="Disordered" evidence="1">
    <location>
        <begin position="1"/>
        <end position="35"/>
    </location>
</feature>
<name>A0ABD1QYD5_9LAMI</name>
<dbReference type="AlphaFoldDB" id="A0ABD1QYD5"/>
<proteinExistence type="predicted"/>
<dbReference type="EMBL" id="JBFOLK010000010">
    <property type="protein sequence ID" value="KAL2481218.1"/>
    <property type="molecule type" value="Genomic_DNA"/>
</dbReference>
<evidence type="ECO:0000256" key="1">
    <source>
        <dbReference type="SAM" id="MobiDB-lite"/>
    </source>
</evidence>
<dbReference type="Proteomes" id="UP001604336">
    <property type="component" value="Unassembled WGS sequence"/>
</dbReference>
<feature type="compositionally biased region" description="Low complexity" evidence="1">
    <location>
        <begin position="1"/>
        <end position="16"/>
    </location>
</feature>
<organism evidence="2 3">
    <name type="scientific">Abeliophyllum distichum</name>
    <dbReference type="NCBI Taxonomy" id="126358"/>
    <lineage>
        <taxon>Eukaryota</taxon>
        <taxon>Viridiplantae</taxon>
        <taxon>Streptophyta</taxon>
        <taxon>Embryophyta</taxon>
        <taxon>Tracheophyta</taxon>
        <taxon>Spermatophyta</taxon>
        <taxon>Magnoliopsida</taxon>
        <taxon>eudicotyledons</taxon>
        <taxon>Gunneridae</taxon>
        <taxon>Pentapetalae</taxon>
        <taxon>asterids</taxon>
        <taxon>lamiids</taxon>
        <taxon>Lamiales</taxon>
        <taxon>Oleaceae</taxon>
        <taxon>Forsythieae</taxon>
        <taxon>Abeliophyllum</taxon>
    </lineage>
</organism>
<evidence type="ECO:0000313" key="2">
    <source>
        <dbReference type="EMBL" id="KAL2481218.1"/>
    </source>
</evidence>
<gene>
    <name evidence="2" type="ORF">Adt_34184</name>
</gene>
<feature type="region of interest" description="Disordered" evidence="1">
    <location>
        <begin position="96"/>
        <end position="117"/>
    </location>
</feature>
<keyword evidence="3" id="KW-1185">Reference proteome</keyword>
<protein>
    <submittedName>
        <fullName evidence="2">Uncharacterized protein</fullName>
    </submittedName>
</protein>
<comment type="caution">
    <text evidence="2">The sequence shown here is derived from an EMBL/GenBank/DDBJ whole genome shotgun (WGS) entry which is preliminary data.</text>
</comment>
<evidence type="ECO:0000313" key="3">
    <source>
        <dbReference type="Proteomes" id="UP001604336"/>
    </source>
</evidence>
<sequence>MPSKSSSASDGGADAARLQRHSGATPCNPPSESRPVHLALAVSVPHPRVSYTAPSSSSNPPLPLWRAHLRLPISPPPSYTGSLPFLNPRAGPMGSASPVFPSMPRIGNTASIDGDTE</sequence>
<accession>A0ABD1QYD5</accession>
<reference evidence="3" key="1">
    <citation type="submission" date="2024-07" db="EMBL/GenBank/DDBJ databases">
        <title>Two chromosome-level genome assemblies of Korean endemic species Abeliophyllum distichum and Forsythia ovata (Oleaceae).</title>
        <authorList>
            <person name="Jang H."/>
        </authorList>
    </citation>
    <scope>NUCLEOTIDE SEQUENCE [LARGE SCALE GENOMIC DNA]</scope>
</reference>